<dbReference type="InterPro" id="IPR001036">
    <property type="entry name" value="Acrflvin-R"/>
</dbReference>
<dbReference type="Gene3D" id="3.30.70.1440">
    <property type="entry name" value="Multidrug efflux transporter AcrB pore domain"/>
    <property type="match status" value="1"/>
</dbReference>
<keyword evidence="2" id="KW-0472">Membrane</keyword>
<keyword evidence="4" id="KW-1185">Reference proteome</keyword>
<dbReference type="Gene3D" id="3.30.70.1430">
    <property type="entry name" value="Multidrug efflux transporter AcrB pore domain"/>
    <property type="match status" value="2"/>
</dbReference>
<feature type="coiled-coil region" evidence="1">
    <location>
        <begin position="200"/>
        <end position="259"/>
    </location>
</feature>
<dbReference type="Pfam" id="PF00873">
    <property type="entry name" value="ACR_tran"/>
    <property type="match status" value="2"/>
</dbReference>
<feature type="transmembrane region" description="Helical" evidence="2">
    <location>
        <begin position="774"/>
        <end position="795"/>
    </location>
</feature>
<feature type="coiled-coil region" evidence="1">
    <location>
        <begin position="288"/>
        <end position="329"/>
    </location>
</feature>
<keyword evidence="2" id="KW-1133">Transmembrane helix</keyword>
<dbReference type="PANTHER" id="PTHR32063:SF0">
    <property type="entry name" value="SWARMING MOTILITY PROTEIN SWRC"/>
    <property type="match status" value="1"/>
</dbReference>
<proteinExistence type="predicted"/>
<reference evidence="3 4" key="1">
    <citation type="submission" date="2020-08" db="EMBL/GenBank/DDBJ databases">
        <title>Genome public.</title>
        <authorList>
            <person name="Liu C."/>
            <person name="Sun Q."/>
        </authorList>
    </citation>
    <scope>NUCLEOTIDE SEQUENCE [LARGE SCALE GENOMIC DNA]</scope>
    <source>
        <strain evidence="3 4">NSJ-71</strain>
    </source>
</reference>
<dbReference type="InterPro" id="IPR027463">
    <property type="entry name" value="AcrB_DN_DC_subdom"/>
</dbReference>
<feature type="transmembrane region" description="Helical" evidence="2">
    <location>
        <begin position="1299"/>
        <end position="1326"/>
    </location>
</feature>
<dbReference type="PANTHER" id="PTHR32063">
    <property type="match status" value="1"/>
</dbReference>
<feature type="transmembrane region" description="Helical" evidence="2">
    <location>
        <begin position="742"/>
        <end position="762"/>
    </location>
</feature>
<dbReference type="Gene3D" id="1.20.1640.10">
    <property type="entry name" value="Multidrug efflux transporter AcrB transmembrane domain"/>
    <property type="match status" value="3"/>
</dbReference>
<name>A0ABR7HIF7_9FIRM</name>
<evidence type="ECO:0000313" key="4">
    <source>
        <dbReference type="Proteomes" id="UP000636755"/>
    </source>
</evidence>
<protein>
    <submittedName>
        <fullName evidence="3">Efflux RND transporter permease subunit</fullName>
    </submittedName>
</protein>
<dbReference type="Proteomes" id="UP000636755">
    <property type="component" value="Unassembled WGS sequence"/>
</dbReference>
<keyword evidence="2" id="KW-0812">Transmembrane</keyword>
<feature type="transmembrane region" description="Helical" evidence="2">
    <location>
        <begin position="1200"/>
        <end position="1220"/>
    </location>
</feature>
<evidence type="ECO:0000313" key="3">
    <source>
        <dbReference type="EMBL" id="MBC5727299.1"/>
    </source>
</evidence>
<feature type="transmembrane region" description="Helical" evidence="2">
    <location>
        <begin position="671"/>
        <end position="691"/>
    </location>
</feature>
<sequence length="1347" mass="145630">MLPKLSVKKPMTIFVAVIVVIVLGIVSVFKMTPDLLPNMDFPYAIILTTYPGQTPETVETVVTKPLEQSLSTIDGVKTITSTSSDNYSMLTLEFEDGTNMDTATVDMRGNLDTIKDAWPDGVGSPYLMKINPNMMPVAMVAVDYDGYDTVQISDYVNNELKNQLEGIDGVASVSTKGIVTQKENVIISQTKIDALNAKINDALNDKFGDAEKKISDAKKELQDNISKAEQGSDTIEQSINDLNSQQEEVAKQLADAQGKAQSGYTEILNAKMQLLDQQQSLTATKQTLTIAYQTLTQIKEKLDSLQDEKVQLTQQIETFEKIYNDYKDALSKLANPDLTDEQLAQVRAILAKIDEELDKYGFPKEKLEERLNNAKNALTNVDKAITQTVEALKGLDTTEEKLDDTIAEIADKISQVDGGITQIAAAVKGLDNNTVSVNQALSEIEKQQSLAAYQLSGGLSALNTKQSEVNSALTQLNSAQEELKSASDELSDQKDKAKKAADMTNTVTISNVSNILTAQNFSMPAGYVSDDENIKYLVRVGDKIDGDKEMQSLSLFDTGIDGIGVVKLSDVADVFIADNSDEVFTKINGNSGVVFSFSKQSDAATATVSENIAKKLNSLTQENEGLHFTTLMDQGDYIDIIINSVLQNLLMGAVLAIIILYLFLRDIKPTIIVALSIPISVIFALVLMYFSGVTLNMISLSGLAIGVGMLVDNSVVVIENIYRLRNLGVPPVKAALNGAKQVAGAIASSTLTTICVFFPIVFIEGLTRQIFMDMALTITYSLLASLIVALTLVPAMGQRMLRKVKPVKHGMFDKMLGGYEKSIRFVLKHRAIALIAAVVLLFGSMFGAVARGFSFMPNMASTELSVTVSLDDSATMDDTIDAAQNLLDTLSTYDEFETVGVMTGSTTSLMGLTGSVSSSDADKGSVMAYAVFKDDKVKNSESISKEIEAELQSIDGDVVVSGSSSSSSMSAMLGNDGVSIKLYGDDLKTLQNTAKDMAEKLAAVDGIDETDNGIGATSGEIKVTVDKTKAAKKSLTVAQVYQQIAAAITSETTSSTLTNSGKDLDVVVIKDENSDVTKNNIKDIKLTYTDKEGNEKTTKLSEVAEISDSESMNSITRSDQKRYIKVSGTLKDGYTNTDVSNKAKAVFDDYKLPDGCSIEYSGSNESTMEAVNQMLLMMLLGVILIYLIMVAQFQSLKSPFIIMFTIPLAFTGGFLGLLITGFDVSVVALLGFVMLCGIIVNNGIVLVDYINNLRLEGKERREAIVEAGKTRMRPILITAITTVLGLSTMALGIGTGSEIMQPIAIVCIGGLLYATIMTLYIVPVIYDILSKKELRKVSESDLEEIDI</sequence>
<feature type="transmembrane region" description="Helical" evidence="2">
    <location>
        <begin position="1226"/>
        <end position="1251"/>
    </location>
</feature>
<comment type="caution">
    <text evidence="3">The sequence shown here is derived from an EMBL/GenBank/DDBJ whole genome shotgun (WGS) entry which is preliminary data.</text>
</comment>
<feature type="coiled-coil region" evidence="1">
    <location>
        <begin position="462"/>
        <end position="503"/>
    </location>
</feature>
<organism evidence="3 4">
    <name type="scientific">Ruminococcus intestinalis</name>
    <dbReference type="NCBI Taxonomy" id="2763066"/>
    <lineage>
        <taxon>Bacteria</taxon>
        <taxon>Bacillati</taxon>
        <taxon>Bacillota</taxon>
        <taxon>Clostridia</taxon>
        <taxon>Eubacteriales</taxon>
        <taxon>Oscillospiraceae</taxon>
        <taxon>Ruminococcus</taxon>
    </lineage>
</organism>
<dbReference type="Gene3D" id="3.30.2090.10">
    <property type="entry name" value="Multidrug efflux transporter AcrB TolC docking domain, DN and DC subdomains"/>
    <property type="match status" value="3"/>
</dbReference>
<evidence type="ECO:0000256" key="1">
    <source>
        <dbReference type="SAM" id="Coils"/>
    </source>
</evidence>
<feature type="transmembrane region" description="Helical" evidence="2">
    <location>
        <begin position="1272"/>
        <end position="1293"/>
    </location>
</feature>
<dbReference type="RefSeq" id="WP_186934642.1">
    <property type="nucleotide sequence ID" value="NZ_JACOPS010000001.1"/>
</dbReference>
<keyword evidence="1" id="KW-0175">Coiled coil</keyword>
<feature type="transmembrane region" description="Helical" evidence="2">
    <location>
        <begin position="645"/>
        <end position="664"/>
    </location>
</feature>
<dbReference type="SUPFAM" id="SSF82714">
    <property type="entry name" value="Multidrug efflux transporter AcrB TolC docking domain, DN and DC subdomains"/>
    <property type="match status" value="1"/>
</dbReference>
<feature type="transmembrane region" description="Helical" evidence="2">
    <location>
        <begin position="12"/>
        <end position="29"/>
    </location>
</feature>
<feature type="transmembrane region" description="Helical" evidence="2">
    <location>
        <begin position="697"/>
        <end position="722"/>
    </location>
</feature>
<feature type="transmembrane region" description="Helical" evidence="2">
    <location>
        <begin position="831"/>
        <end position="853"/>
    </location>
</feature>
<feature type="transmembrane region" description="Helical" evidence="2">
    <location>
        <begin position="1174"/>
        <end position="1193"/>
    </location>
</feature>
<gene>
    <name evidence="3" type="ORF">H8R91_01890</name>
</gene>
<dbReference type="SUPFAM" id="SSF82866">
    <property type="entry name" value="Multidrug efflux transporter AcrB transmembrane domain"/>
    <property type="match status" value="2"/>
</dbReference>
<dbReference type="Gene3D" id="3.30.70.1320">
    <property type="entry name" value="Multidrug efflux transporter AcrB pore domain like"/>
    <property type="match status" value="2"/>
</dbReference>
<dbReference type="SUPFAM" id="SSF82693">
    <property type="entry name" value="Multidrug efflux transporter AcrB pore domain, PN1, PN2, PC1 and PC2 subdomains"/>
    <property type="match status" value="2"/>
</dbReference>
<evidence type="ECO:0000256" key="2">
    <source>
        <dbReference type="SAM" id="Phobius"/>
    </source>
</evidence>
<dbReference type="EMBL" id="JACOPS010000001">
    <property type="protein sequence ID" value="MBC5727299.1"/>
    <property type="molecule type" value="Genomic_DNA"/>
</dbReference>
<feature type="coiled-coil region" evidence="1">
    <location>
        <begin position="364"/>
        <end position="415"/>
    </location>
</feature>
<accession>A0ABR7HIF7</accession>
<dbReference type="Gene3D" id="1.10.287.620">
    <property type="entry name" value="Helix Hairpins"/>
    <property type="match status" value="1"/>
</dbReference>